<dbReference type="AlphaFoldDB" id="A0A0E0Q7M8"/>
<dbReference type="EnsemblPlants" id="ORUFI07G13010.1">
    <property type="protein sequence ID" value="ORUFI07G13010.1"/>
    <property type="gene ID" value="ORUFI07G13010"/>
</dbReference>
<evidence type="ECO:0000313" key="2">
    <source>
        <dbReference type="Proteomes" id="UP000008022"/>
    </source>
</evidence>
<keyword evidence="2" id="KW-1185">Reference proteome</keyword>
<dbReference type="Proteomes" id="UP000008022">
    <property type="component" value="Unassembled WGS sequence"/>
</dbReference>
<proteinExistence type="predicted"/>
<reference evidence="1" key="2">
    <citation type="submission" date="2015-06" db="UniProtKB">
        <authorList>
            <consortium name="EnsemblPlants"/>
        </authorList>
    </citation>
    <scope>IDENTIFICATION</scope>
</reference>
<sequence length="310" mass="34645">MSLSLFLKTGCRHRRPISLTGASQAKPLRHQLLIVEPPPPPSLAGRTELLPPPFWPSFSLPLPSTTLPPSLFLCLPPPRVRVAREHLLPLPTPPSSHRRAAALLTLSSFRQKAAVGTLRLPWRRSCGLKPRRQTVGRKTQHNLILRSKCCSSHPTPQRVQWSKSHYSLDLHSTPHTSFRALCNPSRSAATHGCRVTLSTPQTCINLLNSLVVVLLDYLTASSIGIQGADVDLDGYAWQEFDHYDEPRPHYAVTSSNWDLRKRLCCSQPKLAVGIVRVKLDSLCRGELNHSNVPYSRFWSCVIRVIPTPEV</sequence>
<organism evidence="1 2">
    <name type="scientific">Oryza rufipogon</name>
    <name type="common">Brownbeard rice</name>
    <name type="synonym">Asian wild rice</name>
    <dbReference type="NCBI Taxonomy" id="4529"/>
    <lineage>
        <taxon>Eukaryota</taxon>
        <taxon>Viridiplantae</taxon>
        <taxon>Streptophyta</taxon>
        <taxon>Embryophyta</taxon>
        <taxon>Tracheophyta</taxon>
        <taxon>Spermatophyta</taxon>
        <taxon>Magnoliopsida</taxon>
        <taxon>Liliopsida</taxon>
        <taxon>Poales</taxon>
        <taxon>Poaceae</taxon>
        <taxon>BOP clade</taxon>
        <taxon>Oryzoideae</taxon>
        <taxon>Oryzeae</taxon>
        <taxon>Oryzinae</taxon>
        <taxon>Oryza</taxon>
    </lineage>
</organism>
<evidence type="ECO:0000313" key="1">
    <source>
        <dbReference type="EnsemblPlants" id="ORUFI07G13010.1"/>
    </source>
</evidence>
<dbReference type="HOGENOM" id="CLU_898300_0_0_1"/>
<accession>A0A0E0Q7M8</accession>
<dbReference type="Gramene" id="ORUFI07G13010.1">
    <property type="protein sequence ID" value="ORUFI07G13010.1"/>
    <property type="gene ID" value="ORUFI07G13010"/>
</dbReference>
<name>A0A0E0Q7M8_ORYRU</name>
<protein>
    <submittedName>
        <fullName evidence="1">Uncharacterized protein</fullName>
    </submittedName>
</protein>
<reference evidence="2" key="1">
    <citation type="submission" date="2013-06" db="EMBL/GenBank/DDBJ databases">
        <authorList>
            <person name="Zhao Q."/>
        </authorList>
    </citation>
    <scope>NUCLEOTIDE SEQUENCE</scope>
    <source>
        <strain evidence="2">cv. W1943</strain>
    </source>
</reference>